<dbReference type="SUPFAM" id="SSF47473">
    <property type="entry name" value="EF-hand"/>
    <property type="match status" value="1"/>
</dbReference>
<dbReference type="Pfam" id="PF13499">
    <property type="entry name" value="EF-hand_7"/>
    <property type="match status" value="1"/>
</dbReference>
<dbReference type="Proteomes" id="UP001186944">
    <property type="component" value="Unassembled WGS sequence"/>
</dbReference>
<feature type="domain" description="EF-hand" evidence="1">
    <location>
        <begin position="55"/>
        <end position="90"/>
    </location>
</feature>
<organism evidence="2 3">
    <name type="scientific">Pinctada imbricata</name>
    <name type="common">Atlantic pearl-oyster</name>
    <name type="synonym">Pinctada martensii</name>
    <dbReference type="NCBI Taxonomy" id="66713"/>
    <lineage>
        <taxon>Eukaryota</taxon>
        <taxon>Metazoa</taxon>
        <taxon>Spiralia</taxon>
        <taxon>Lophotrochozoa</taxon>
        <taxon>Mollusca</taxon>
        <taxon>Bivalvia</taxon>
        <taxon>Autobranchia</taxon>
        <taxon>Pteriomorphia</taxon>
        <taxon>Pterioida</taxon>
        <taxon>Pterioidea</taxon>
        <taxon>Pteriidae</taxon>
        <taxon>Pinctada</taxon>
    </lineage>
</organism>
<sequence>MGLELGSGAANIPINFTKDEINTYVKKFNTLDYNKKGYITVNDLRTYFKKTGERVTEDQLHDILNEVDLNRNAQVDLGEFLQLMSALKSGSVSNSRFARAIDMSSDRDRIPVDRSGGGV</sequence>
<dbReference type="PROSITE" id="PS50222">
    <property type="entry name" value="EF_HAND_2"/>
    <property type="match status" value="2"/>
</dbReference>
<evidence type="ECO:0000313" key="3">
    <source>
        <dbReference type="Proteomes" id="UP001186944"/>
    </source>
</evidence>
<dbReference type="InterPro" id="IPR002048">
    <property type="entry name" value="EF_hand_dom"/>
</dbReference>
<dbReference type="Gene3D" id="1.10.238.10">
    <property type="entry name" value="EF-hand"/>
    <property type="match status" value="1"/>
</dbReference>
<dbReference type="GO" id="GO:0005509">
    <property type="term" value="F:calcium ion binding"/>
    <property type="evidence" value="ECO:0007669"/>
    <property type="project" value="InterPro"/>
</dbReference>
<reference evidence="2" key="1">
    <citation type="submission" date="2019-08" db="EMBL/GenBank/DDBJ databases">
        <title>The improved chromosome-level genome for the pearl oyster Pinctada fucata martensii using PacBio sequencing and Hi-C.</title>
        <authorList>
            <person name="Zheng Z."/>
        </authorList>
    </citation>
    <scope>NUCLEOTIDE SEQUENCE</scope>
    <source>
        <strain evidence="2">ZZ-2019</strain>
        <tissue evidence="2">Adductor muscle</tissue>
    </source>
</reference>
<name>A0AA88XD29_PINIB</name>
<dbReference type="AlphaFoldDB" id="A0AA88XD29"/>
<feature type="domain" description="EF-hand" evidence="1">
    <location>
        <begin position="19"/>
        <end position="54"/>
    </location>
</feature>
<dbReference type="InterPro" id="IPR011992">
    <property type="entry name" value="EF-hand-dom_pair"/>
</dbReference>
<evidence type="ECO:0000259" key="1">
    <source>
        <dbReference type="PROSITE" id="PS50222"/>
    </source>
</evidence>
<evidence type="ECO:0000313" key="2">
    <source>
        <dbReference type="EMBL" id="KAK3083034.1"/>
    </source>
</evidence>
<dbReference type="SMART" id="SM00054">
    <property type="entry name" value="EFh"/>
    <property type="match status" value="2"/>
</dbReference>
<keyword evidence="3" id="KW-1185">Reference proteome</keyword>
<proteinExistence type="predicted"/>
<comment type="caution">
    <text evidence="2">The sequence shown here is derived from an EMBL/GenBank/DDBJ whole genome shotgun (WGS) entry which is preliminary data.</text>
</comment>
<dbReference type="EMBL" id="VSWD01000014">
    <property type="protein sequence ID" value="KAK3083034.1"/>
    <property type="molecule type" value="Genomic_DNA"/>
</dbReference>
<gene>
    <name evidence="2" type="ORF">FSP39_012251</name>
</gene>
<dbReference type="CDD" id="cd00051">
    <property type="entry name" value="EFh"/>
    <property type="match status" value="1"/>
</dbReference>
<accession>A0AA88XD29</accession>
<protein>
    <recommendedName>
        <fullName evidence="1">EF-hand domain-containing protein</fullName>
    </recommendedName>
</protein>